<keyword evidence="4" id="KW-1185">Reference proteome</keyword>
<feature type="non-terminal residue" evidence="3">
    <location>
        <position position="1"/>
    </location>
</feature>
<dbReference type="PROSITE" id="PS50103">
    <property type="entry name" value="ZF_C3H1"/>
    <property type="match status" value="1"/>
</dbReference>
<evidence type="ECO:0000313" key="4">
    <source>
        <dbReference type="Proteomes" id="UP001159427"/>
    </source>
</evidence>
<feature type="domain" description="C3H1-type" evidence="2">
    <location>
        <begin position="177"/>
        <end position="205"/>
    </location>
</feature>
<dbReference type="PANTHER" id="PTHR35558">
    <property type="entry name" value="SGNH_HYDRO DOMAIN-CONTAINING PROTEIN"/>
    <property type="match status" value="1"/>
</dbReference>
<evidence type="ECO:0000259" key="2">
    <source>
        <dbReference type="PROSITE" id="PS50103"/>
    </source>
</evidence>
<keyword evidence="1" id="KW-0862">Zinc</keyword>
<accession>A0ABN8MAW7</accession>
<feature type="non-terminal residue" evidence="3">
    <location>
        <position position="330"/>
    </location>
</feature>
<keyword evidence="1" id="KW-0479">Metal-binding</keyword>
<evidence type="ECO:0000256" key="1">
    <source>
        <dbReference type="PROSITE-ProRule" id="PRU00723"/>
    </source>
</evidence>
<sequence length="330" mass="37544">SFVLSTSSPTLVPSVGKAFVVGPGYAPILGKLLAKITSGAFVELAKPHTYLDGKLLIAPAKKRVVEITDILTWIQAFTIYQWIFCRTYPSRLQDTTQYKLPILQMACQFPRPAWLNYDLAFRKDAAAYFLTDWSQMNLNLYNFHTRASSTITGQSAPRLTLLAHTSASSNIKSKRSFDPIQYCRSWNDGACHWSLGKCRYRHVRKRCDGEHPLANYSNLKVLLRHLSLLAVRHSFAFTARHVSGKSNAIVDTIPRFEFQRFHQLAPYASPTATPVPPLVLAQLPFKWFFNEQTLLRFCSHLADHFHHCSIKVYLSAIRSLHIDQGFPYPL</sequence>
<comment type="caution">
    <text evidence="3">The sequence shown here is derived from an EMBL/GenBank/DDBJ whole genome shotgun (WGS) entry which is preliminary data.</text>
</comment>
<keyword evidence="1" id="KW-0863">Zinc-finger</keyword>
<dbReference type="Proteomes" id="UP001159427">
    <property type="component" value="Unassembled WGS sequence"/>
</dbReference>
<gene>
    <name evidence="3" type="ORF">PEVE_00026245</name>
</gene>
<proteinExistence type="predicted"/>
<protein>
    <recommendedName>
        <fullName evidence="2">C3H1-type domain-containing protein</fullName>
    </recommendedName>
</protein>
<dbReference type="EMBL" id="CALNXI010000355">
    <property type="protein sequence ID" value="CAH3025494.1"/>
    <property type="molecule type" value="Genomic_DNA"/>
</dbReference>
<reference evidence="3 4" key="1">
    <citation type="submission" date="2022-05" db="EMBL/GenBank/DDBJ databases">
        <authorList>
            <consortium name="Genoscope - CEA"/>
            <person name="William W."/>
        </authorList>
    </citation>
    <scope>NUCLEOTIDE SEQUENCE [LARGE SCALE GENOMIC DNA]</scope>
</reference>
<feature type="zinc finger region" description="C3H1-type" evidence="1">
    <location>
        <begin position="177"/>
        <end position="205"/>
    </location>
</feature>
<dbReference type="PANTHER" id="PTHR35558:SF1">
    <property type="entry name" value="ENDONUCLEASE_EXONUCLEASE_PHOSPHATASE DOMAIN-CONTAINING PROTEIN"/>
    <property type="match status" value="1"/>
</dbReference>
<name>A0ABN8MAW7_9CNID</name>
<dbReference type="InterPro" id="IPR000571">
    <property type="entry name" value="Znf_CCCH"/>
</dbReference>
<evidence type="ECO:0000313" key="3">
    <source>
        <dbReference type="EMBL" id="CAH3025494.1"/>
    </source>
</evidence>
<organism evidence="3 4">
    <name type="scientific">Porites evermanni</name>
    <dbReference type="NCBI Taxonomy" id="104178"/>
    <lineage>
        <taxon>Eukaryota</taxon>
        <taxon>Metazoa</taxon>
        <taxon>Cnidaria</taxon>
        <taxon>Anthozoa</taxon>
        <taxon>Hexacorallia</taxon>
        <taxon>Scleractinia</taxon>
        <taxon>Fungiina</taxon>
        <taxon>Poritidae</taxon>
        <taxon>Porites</taxon>
    </lineage>
</organism>